<keyword evidence="1" id="KW-0378">Hydrolase</keyword>
<dbReference type="InterPro" id="IPR029058">
    <property type="entry name" value="AB_hydrolase_fold"/>
</dbReference>
<dbReference type="InterPro" id="IPR000383">
    <property type="entry name" value="Xaa-Pro-like_dom"/>
</dbReference>
<organism evidence="3 4">
    <name type="scientific">Leptospira meyeri</name>
    <dbReference type="NCBI Taxonomy" id="29508"/>
    <lineage>
        <taxon>Bacteria</taxon>
        <taxon>Pseudomonadati</taxon>
        <taxon>Spirochaetota</taxon>
        <taxon>Spirochaetia</taxon>
        <taxon>Leptospirales</taxon>
        <taxon>Leptospiraceae</taxon>
        <taxon>Leptospira</taxon>
    </lineage>
</organism>
<dbReference type="EMBL" id="SORO01000002">
    <property type="protein sequence ID" value="TDY68667.1"/>
    <property type="molecule type" value="Genomic_DNA"/>
</dbReference>
<dbReference type="SUPFAM" id="SSF49785">
    <property type="entry name" value="Galactose-binding domain-like"/>
    <property type="match status" value="1"/>
</dbReference>
<keyword evidence="4" id="KW-1185">Reference proteome</keyword>
<evidence type="ECO:0000256" key="1">
    <source>
        <dbReference type="ARBA" id="ARBA00022801"/>
    </source>
</evidence>
<evidence type="ECO:0000259" key="2">
    <source>
        <dbReference type="SMART" id="SM00939"/>
    </source>
</evidence>
<dbReference type="Gene3D" id="3.40.50.1820">
    <property type="entry name" value="alpha/beta hydrolase"/>
    <property type="match status" value="1"/>
</dbReference>
<dbReference type="PANTHER" id="PTHR22946">
    <property type="entry name" value="DIENELACTONE HYDROLASE DOMAIN-CONTAINING PROTEIN-RELATED"/>
    <property type="match status" value="1"/>
</dbReference>
<evidence type="ECO:0000313" key="3">
    <source>
        <dbReference type="EMBL" id="TDY68667.1"/>
    </source>
</evidence>
<dbReference type="GO" id="GO:0008239">
    <property type="term" value="F:dipeptidyl-peptidase activity"/>
    <property type="evidence" value="ECO:0007669"/>
    <property type="project" value="InterPro"/>
</dbReference>
<sequence>MILDLKNRPESPSWTPFKRNHGKFEAIQRRIMKKQKIFRLLLPLGIFLVVACGQNGNQNSKDNAAVLAVLNGTNSSTSATPEALQLSNAANTKDIQSAFAKENDGSFTFNDNISFLSNDGVKITGNLFIPKSGTGPFPAVIFVNSWALNEYEYIVPAAKLAKKGYVVFSYNTRGFGTSGGLINVAGPKDMEDLSKGIDFLLANAPVNPTNIGIAGISYGAGISLLGLSKEPRIKTAVAMSGWGSLPDSLYGNQTPRLVWGLLLVTAGYITGRMDPIIAENFGKLLDTRDVATVLAWASERSPNSAVAALNAAGKPVYISNNSQDNLFQPNQILPYFEQLTVPKKLDLNNGIHATAEIGGVLGLENYVWTNAYDWFDYWLKGIQNGIMAKPKVSIQKRFSSSRVTYSTWPNPNKVERTYHLRPMGLLTPGKITTTANTTNGNDTILSGGTSATTGVPLLSEILDGAVSVPVTTNVNLIDRSNAMVYISDPLISVLKIRGRTFYKGKINSSDTAPHVVVYLYEVDFWGTGKLITHGTATLFGVKGKDTDLNVDLQAVAHDFPVGSRLALAIDNIDPMYAVPKPVSLYTTTFKHSTSSASTLRFESE</sequence>
<accession>A0A4R8MMR8</accession>
<dbReference type="Proteomes" id="UP000294684">
    <property type="component" value="Unassembled WGS sequence"/>
</dbReference>
<dbReference type="InterPro" id="IPR008979">
    <property type="entry name" value="Galactose-bd-like_sf"/>
</dbReference>
<dbReference type="PANTHER" id="PTHR22946:SF9">
    <property type="entry name" value="POLYKETIDE TRANSFERASE AF380"/>
    <property type="match status" value="1"/>
</dbReference>
<dbReference type="AlphaFoldDB" id="A0A4R8MMR8"/>
<evidence type="ECO:0000313" key="4">
    <source>
        <dbReference type="Proteomes" id="UP000294684"/>
    </source>
</evidence>
<dbReference type="InterPro" id="IPR013736">
    <property type="entry name" value="Xaa-Pro_dipept_C"/>
</dbReference>
<comment type="caution">
    <text evidence="3">The sequence shown here is derived from an EMBL/GenBank/DDBJ whole genome shotgun (WGS) entry which is preliminary data.</text>
</comment>
<feature type="domain" description="Xaa-Pro dipeptidyl-peptidase C-terminal" evidence="2">
    <location>
        <begin position="372"/>
        <end position="595"/>
    </location>
</feature>
<dbReference type="Pfam" id="PF02129">
    <property type="entry name" value="Peptidase_S15"/>
    <property type="match status" value="1"/>
</dbReference>
<dbReference type="GO" id="GO:0052689">
    <property type="term" value="F:carboxylic ester hydrolase activity"/>
    <property type="evidence" value="ECO:0007669"/>
    <property type="project" value="UniProtKB-ARBA"/>
</dbReference>
<dbReference type="InterPro" id="IPR050261">
    <property type="entry name" value="FrsA_esterase"/>
</dbReference>
<dbReference type="Gene3D" id="2.60.120.260">
    <property type="entry name" value="Galactose-binding domain-like"/>
    <property type="match status" value="1"/>
</dbReference>
<dbReference type="Pfam" id="PF08530">
    <property type="entry name" value="PepX_C"/>
    <property type="match status" value="1"/>
</dbReference>
<dbReference type="SMART" id="SM00939">
    <property type="entry name" value="PepX_C"/>
    <property type="match status" value="1"/>
</dbReference>
<name>A0A4R8MMR8_LEPME</name>
<dbReference type="STRING" id="1193051.LEP1GSC017_0086"/>
<protein>
    <submittedName>
        <fullName evidence="3">Putative acyl esterase</fullName>
    </submittedName>
</protein>
<reference evidence="3 4" key="1">
    <citation type="submission" date="2019-03" db="EMBL/GenBank/DDBJ databases">
        <title>Genomic Encyclopedia of Archaeal and Bacterial Type Strains, Phase II (KMG-II): from individual species to whole genera.</title>
        <authorList>
            <person name="Goeker M."/>
        </authorList>
    </citation>
    <scope>NUCLEOTIDE SEQUENCE [LARGE SCALE GENOMIC DNA]</scope>
    <source>
        <strain evidence="3 4">DSM 21537</strain>
    </source>
</reference>
<dbReference type="SUPFAM" id="SSF53474">
    <property type="entry name" value="alpha/beta-Hydrolases"/>
    <property type="match status" value="1"/>
</dbReference>
<gene>
    <name evidence="3" type="ORF">CLV96_3185</name>
</gene>
<proteinExistence type="predicted"/>